<evidence type="ECO:0000256" key="5">
    <source>
        <dbReference type="HAMAP-Rule" id="MF_00199"/>
    </source>
</evidence>
<dbReference type="AlphaFoldDB" id="A0AAP8MBW0"/>
<dbReference type="HAMAP" id="MF_00199">
    <property type="entry name" value="ApaH"/>
    <property type="match status" value="1"/>
</dbReference>
<dbReference type="KEGG" id="hja:BST95_01275"/>
<reference evidence="7 8" key="1">
    <citation type="submission" date="2018-01" db="EMBL/GenBank/DDBJ databases">
        <title>The draft genome sequence of Halioglobus japonicus S1-36.</title>
        <authorList>
            <person name="Du Z.-J."/>
            <person name="Shi M.-J."/>
        </authorList>
    </citation>
    <scope>NUCLEOTIDE SEQUENCE [LARGE SCALE GENOMIC DNA]</scope>
    <source>
        <strain evidence="7 8">S1-36</strain>
    </source>
</reference>
<comment type="similarity">
    <text evidence="2 5">Belongs to the Ap4A hydrolase family.</text>
</comment>
<dbReference type="NCBIfam" id="TIGR00668">
    <property type="entry name" value="apaH"/>
    <property type="match status" value="1"/>
</dbReference>
<dbReference type="EC" id="3.6.1.41" evidence="5"/>
<evidence type="ECO:0000256" key="1">
    <source>
        <dbReference type="ARBA" id="ARBA00003413"/>
    </source>
</evidence>
<organism evidence="7 8">
    <name type="scientific">Halioglobus japonicus</name>
    <dbReference type="NCBI Taxonomy" id="930805"/>
    <lineage>
        <taxon>Bacteria</taxon>
        <taxon>Pseudomonadati</taxon>
        <taxon>Pseudomonadota</taxon>
        <taxon>Gammaproteobacteria</taxon>
        <taxon>Cellvibrionales</taxon>
        <taxon>Halieaceae</taxon>
        <taxon>Halioglobus</taxon>
    </lineage>
</organism>
<dbReference type="InterPro" id="IPR029052">
    <property type="entry name" value="Metallo-depent_PP-like"/>
</dbReference>
<evidence type="ECO:0000256" key="3">
    <source>
        <dbReference type="ARBA" id="ARBA00022801"/>
    </source>
</evidence>
<evidence type="ECO:0000313" key="7">
    <source>
        <dbReference type="EMBL" id="PLW84953.1"/>
    </source>
</evidence>
<dbReference type="PANTHER" id="PTHR40942">
    <property type="match status" value="1"/>
</dbReference>
<dbReference type="InterPro" id="IPR004617">
    <property type="entry name" value="ApaH"/>
</dbReference>
<protein>
    <recommendedName>
        <fullName evidence="5">Bis(5'-nucleosyl)-tetraphosphatase, symmetrical</fullName>
        <ecNumber evidence="5">3.6.1.41</ecNumber>
    </recommendedName>
    <alternativeName>
        <fullName evidence="5">Ap4A hydrolase</fullName>
    </alternativeName>
    <alternativeName>
        <fullName evidence="5">Diadenosine 5',5'''-P1,P4-tetraphosphate pyrophosphohydrolase</fullName>
    </alternativeName>
    <alternativeName>
        <fullName evidence="5">Diadenosine tetraphosphatase</fullName>
    </alternativeName>
</protein>
<keyword evidence="3 5" id="KW-0378">Hydrolase</keyword>
<dbReference type="NCBIfam" id="NF001204">
    <property type="entry name" value="PRK00166.1"/>
    <property type="match status" value="1"/>
</dbReference>
<dbReference type="EMBL" id="PKUR01000004">
    <property type="protein sequence ID" value="PLW84953.1"/>
    <property type="molecule type" value="Genomic_DNA"/>
</dbReference>
<comment type="function">
    <text evidence="1 5">Hydrolyzes diadenosine 5',5'''-P1,P4-tetraphosphate to yield ADP.</text>
</comment>
<dbReference type="Proteomes" id="UP000235162">
    <property type="component" value="Unassembled WGS sequence"/>
</dbReference>
<dbReference type="PIRSF" id="PIRSF000903">
    <property type="entry name" value="B5n-ttraPtase_sm"/>
    <property type="match status" value="1"/>
</dbReference>
<evidence type="ECO:0000259" key="6">
    <source>
        <dbReference type="Pfam" id="PF00149"/>
    </source>
</evidence>
<dbReference type="Gene3D" id="3.60.21.10">
    <property type="match status" value="1"/>
</dbReference>
<dbReference type="InterPro" id="IPR004843">
    <property type="entry name" value="Calcineurin-like_PHP"/>
</dbReference>
<proteinExistence type="inferred from homology"/>
<sequence length="274" mass="30634">MATYVVGDIQGCLEPLKCLLQTVKFDPEVDVLWSAGDIVNRGPDCLGTMRFLYDMRDSLVMVLGNHDLHLLAVASGARRPSRSDTLDAILEAPDREPLLNWLLHQPLIHHEHGYTLVHAGIPPQWSIKKALKRAREVESVLRGPDCIAFFKAMYGNEPAIWSGDLEGMERLRVITNYLTRMRFCTRKGKLDLESKGAEAPKGSKKVDAWFAHKHRKAADDPILFGHWAALEGRTSTPNAIGLDTGCIWGGSLSLYCLDTRAWTHCRCKDGQPVH</sequence>
<keyword evidence="8" id="KW-1185">Reference proteome</keyword>
<dbReference type="RefSeq" id="WP_084197821.1">
    <property type="nucleotide sequence ID" value="NZ_BMYL01000004.1"/>
</dbReference>
<dbReference type="GO" id="GO:0008803">
    <property type="term" value="F:bis(5'-nucleosyl)-tetraphosphatase (symmetrical) activity"/>
    <property type="evidence" value="ECO:0007669"/>
    <property type="project" value="UniProtKB-UniRule"/>
</dbReference>
<dbReference type="PANTHER" id="PTHR40942:SF4">
    <property type="entry name" value="CYTOCHROME C5"/>
    <property type="match status" value="1"/>
</dbReference>
<comment type="caution">
    <text evidence="7">The sequence shown here is derived from an EMBL/GenBank/DDBJ whole genome shotgun (WGS) entry which is preliminary data.</text>
</comment>
<accession>A0AAP8MBW0</accession>
<evidence type="ECO:0000256" key="4">
    <source>
        <dbReference type="ARBA" id="ARBA00049417"/>
    </source>
</evidence>
<dbReference type="CDD" id="cd07422">
    <property type="entry name" value="MPP_ApaH"/>
    <property type="match status" value="1"/>
</dbReference>
<evidence type="ECO:0000313" key="8">
    <source>
        <dbReference type="Proteomes" id="UP000235162"/>
    </source>
</evidence>
<evidence type="ECO:0000256" key="2">
    <source>
        <dbReference type="ARBA" id="ARBA00005419"/>
    </source>
</evidence>
<gene>
    <name evidence="5" type="primary">apaH</name>
    <name evidence="7" type="ORF">C0029_15540</name>
</gene>
<dbReference type="SUPFAM" id="SSF56300">
    <property type="entry name" value="Metallo-dependent phosphatases"/>
    <property type="match status" value="1"/>
</dbReference>
<name>A0AAP8MBW0_9GAMM</name>
<feature type="domain" description="Calcineurin-like phosphoesterase" evidence="6">
    <location>
        <begin position="3"/>
        <end position="138"/>
    </location>
</feature>
<comment type="catalytic activity">
    <reaction evidence="4 5">
        <text>P(1),P(4)-bis(5'-adenosyl) tetraphosphate + H2O = 2 ADP + 2 H(+)</text>
        <dbReference type="Rhea" id="RHEA:24252"/>
        <dbReference type="ChEBI" id="CHEBI:15377"/>
        <dbReference type="ChEBI" id="CHEBI:15378"/>
        <dbReference type="ChEBI" id="CHEBI:58141"/>
        <dbReference type="ChEBI" id="CHEBI:456216"/>
        <dbReference type="EC" id="3.6.1.41"/>
    </reaction>
</comment>
<dbReference type="Pfam" id="PF00149">
    <property type="entry name" value="Metallophos"/>
    <property type="match status" value="1"/>
</dbReference>